<reference evidence="1 2" key="1">
    <citation type="submission" date="2021-05" db="EMBL/GenBank/DDBJ databases">
        <title>A Polyphasic approach of four new species of the genus Ohtaekwangia: Ohtaekwangia histidinii sp. nov., Ohtaekwangia cretensis sp. nov., Ohtaekwangia indiensis sp. nov., Ohtaekwangia reichenbachii sp. nov. from diverse environment.</title>
        <authorList>
            <person name="Octaviana S."/>
        </authorList>
    </citation>
    <scope>NUCLEOTIDE SEQUENCE [LARGE SCALE GENOMIC DNA]</scope>
    <source>
        <strain evidence="1 2">PWU20</strain>
    </source>
</reference>
<comment type="caution">
    <text evidence="1">The sequence shown here is derived from an EMBL/GenBank/DDBJ whole genome shotgun (WGS) entry which is preliminary data.</text>
</comment>
<accession>A0ABS5VXG6</accession>
<keyword evidence="2" id="KW-1185">Reference proteome</keyword>
<protein>
    <recommendedName>
        <fullName evidence="3">YCII-related domain-containing protein</fullName>
    </recommendedName>
</protein>
<gene>
    <name evidence="1" type="ORF">KK060_22630</name>
</gene>
<evidence type="ECO:0008006" key="3">
    <source>
        <dbReference type="Google" id="ProtNLM"/>
    </source>
</evidence>
<dbReference type="Gene3D" id="3.30.70.1060">
    <property type="entry name" value="Dimeric alpha+beta barrel"/>
    <property type="match status" value="1"/>
</dbReference>
<dbReference type="SUPFAM" id="SSF54909">
    <property type="entry name" value="Dimeric alpha+beta barrel"/>
    <property type="match status" value="1"/>
</dbReference>
<evidence type="ECO:0000313" key="2">
    <source>
        <dbReference type="Proteomes" id="UP000772618"/>
    </source>
</evidence>
<dbReference type="InterPro" id="IPR011008">
    <property type="entry name" value="Dimeric_a/b-barrel"/>
</dbReference>
<dbReference type="Proteomes" id="UP000772618">
    <property type="component" value="Unassembled WGS sequence"/>
</dbReference>
<proteinExistence type="predicted"/>
<organism evidence="1 2">
    <name type="scientific">Chryseosolibacter indicus</name>
    <dbReference type="NCBI Taxonomy" id="2782351"/>
    <lineage>
        <taxon>Bacteria</taxon>
        <taxon>Pseudomonadati</taxon>
        <taxon>Bacteroidota</taxon>
        <taxon>Cytophagia</taxon>
        <taxon>Cytophagales</taxon>
        <taxon>Chryseotaleaceae</taxon>
        <taxon>Chryseosolibacter</taxon>
    </lineage>
</organism>
<sequence length="146" mass="16347">MKQYMLVIAFLLTTKACFSQLNKNNKSMETSSLKQFSLLVRVPINYTREQVKAATPLWDNLLKKWEESGVYVLSFAFPGESSVVSAGEEIKIGWIVSDGLRVVSNIVLQAPSIQEACELARECPVLKYGGNVEVREIPLKLDVTLH</sequence>
<dbReference type="EMBL" id="JAHESD010000083">
    <property type="protein sequence ID" value="MBT1706105.1"/>
    <property type="molecule type" value="Genomic_DNA"/>
</dbReference>
<evidence type="ECO:0000313" key="1">
    <source>
        <dbReference type="EMBL" id="MBT1706105.1"/>
    </source>
</evidence>
<name>A0ABS5VXG6_9BACT</name>